<comment type="pathway">
    <text evidence="1">Protein modification; protein ubiquitination.</text>
</comment>
<keyword evidence="7" id="KW-1185">Reference proteome</keyword>
<gene>
    <name evidence="6" type="ORF">K2173_025613</name>
</gene>
<keyword evidence="2" id="KW-0833">Ubl conjugation pathway</keyword>
<evidence type="ECO:0000313" key="6">
    <source>
        <dbReference type="EMBL" id="KAJ8763228.1"/>
    </source>
</evidence>
<comment type="caution">
    <text evidence="6">The sequence shown here is derived from an EMBL/GenBank/DDBJ whole genome shotgun (WGS) entry which is preliminary data.</text>
</comment>
<evidence type="ECO:0000259" key="5">
    <source>
        <dbReference type="PROSITE" id="PS51649"/>
    </source>
</evidence>
<evidence type="ECO:0000256" key="4">
    <source>
        <dbReference type="SAM" id="MobiDB-lite"/>
    </source>
</evidence>
<feature type="domain" description="NPH3" evidence="5">
    <location>
        <begin position="212"/>
        <end position="475"/>
    </location>
</feature>
<sequence>MIELSNRDIAQIKKSTISNLTLAVLLSKCRFPDVHFELLGMPFAFNVELLAARSKKMASLLKENHPRNVSDFLKDIRTDTETFELVARFCHGFELNLTTENVIPITCLAHYLEMTENHSPDNLLNRALTFFEQRVLTGWNETIKAYHSVVSNLEQALNLGLIDACIDSIIHKALEEPRLLGEPMKISSCGQNSADEEECFRPSARRRLFVLDWKSEDLTTLPLQLYEPIISEMNQRGLLPEYIAASLCNYAKKWGFYSDSGVESLSLCQRNPRKDVIEAVERLLPRRNGLVPCTLLFEMLRSAVLLGSSSDCIDGYENRIGRQLDQATVKDLLIFSQGYAEEVQYDTESLRRLLKHFYANYSSSDMSGIISVAELIDELLLMVSNDINLNAGAFVSLAQMSTFASSGTDRKSDGIYRAIDIYLDKHRHFTELEREEISKLLDCQKLSPEACEHAMQNGRLPLRLVVQVLFVGQLQLRERITKEVQIIEESMKKDESEEEKEKEPDEDRDEEELRTEMEKMSIKVMELERECHKMKAIVNGCNSHKSKKWKGSMWKEMKRKLGCMNSIHDCKSQVKKKKVHPKYQV</sequence>
<dbReference type="InterPro" id="IPR011333">
    <property type="entry name" value="SKP1/BTB/POZ_sf"/>
</dbReference>
<dbReference type="EMBL" id="JAIWQS010000006">
    <property type="protein sequence ID" value="KAJ8763228.1"/>
    <property type="molecule type" value="Genomic_DNA"/>
</dbReference>
<dbReference type="AlphaFoldDB" id="A0AAV8T9B6"/>
<evidence type="ECO:0000256" key="1">
    <source>
        <dbReference type="ARBA" id="ARBA00004906"/>
    </source>
</evidence>
<feature type="region of interest" description="Disordered" evidence="4">
    <location>
        <begin position="490"/>
        <end position="513"/>
    </location>
</feature>
<evidence type="ECO:0000313" key="7">
    <source>
        <dbReference type="Proteomes" id="UP001159364"/>
    </source>
</evidence>
<dbReference type="Gene3D" id="3.30.710.10">
    <property type="entry name" value="Potassium Channel Kv1.1, Chain A"/>
    <property type="match status" value="1"/>
</dbReference>
<reference evidence="6 7" key="1">
    <citation type="submission" date="2021-09" db="EMBL/GenBank/DDBJ databases">
        <title>Genomic insights and catalytic innovation underlie evolution of tropane alkaloids biosynthesis.</title>
        <authorList>
            <person name="Wang Y.-J."/>
            <person name="Tian T."/>
            <person name="Huang J.-P."/>
            <person name="Huang S.-X."/>
        </authorList>
    </citation>
    <scope>NUCLEOTIDE SEQUENCE [LARGE SCALE GENOMIC DNA]</scope>
    <source>
        <strain evidence="6">KIB-2018</strain>
        <tissue evidence="6">Leaf</tissue>
    </source>
</reference>
<dbReference type="Proteomes" id="UP001159364">
    <property type="component" value="Linkage Group LG06"/>
</dbReference>
<dbReference type="SUPFAM" id="SSF54695">
    <property type="entry name" value="POZ domain"/>
    <property type="match status" value="1"/>
</dbReference>
<organism evidence="6 7">
    <name type="scientific">Erythroxylum novogranatense</name>
    <dbReference type="NCBI Taxonomy" id="1862640"/>
    <lineage>
        <taxon>Eukaryota</taxon>
        <taxon>Viridiplantae</taxon>
        <taxon>Streptophyta</taxon>
        <taxon>Embryophyta</taxon>
        <taxon>Tracheophyta</taxon>
        <taxon>Spermatophyta</taxon>
        <taxon>Magnoliopsida</taxon>
        <taxon>eudicotyledons</taxon>
        <taxon>Gunneridae</taxon>
        <taxon>Pentapetalae</taxon>
        <taxon>rosids</taxon>
        <taxon>fabids</taxon>
        <taxon>Malpighiales</taxon>
        <taxon>Erythroxylaceae</taxon>
        <taxon>Erythroxylum</taxon>
    </lineage>
</organism>
<proteinExistence type="inferred from homology"/>
<comment type="similarity">
    <text evidence="3">Belongs to the NPH3 family.</text>
</comment>
<dbReference type="Pfam" id="PF03000">
    <property type="entry name" value="NPH3"/>
    <property type="match status" value="1"/>
</dbReference>
<dbReference type="PROSITE" id="PS51649">
    <property type="entry name" value="NPH3"/>
    <property type="match status" value="1"/>
</dbReference>
<evidence type="ECO:0000256" key="2">
    <source>
        <dbReference type="ARBA" id="ARBA00022786"/>
    </source>
</evidence>
<dbReference type="PANTHER" id="PTHR32370">
    <property type="entry name" value="OS12G0117600 PROTEIN"/>
    <property type="match status" value="1"/>
</dbReference>
<feature type="compositionally biased region" description="Basic and acidic residues" evidence="4">
    <location>
        <begin position="490"/>
        <end position="505"/>
    </location>
</feature>
<accession>A0AAV8T9B6</accession>
<name>A0AAV8T9B6_9ROSI</name>
<dbReference type="InterPro" id="IPR027356">
    <property type="entry name" value="NPH3_dom"/>
</dbReference>
<evidence type="ECO:0000256" key="3">
    <source>
        <dbReference type="PROSITE-ProRule" id="PRU00982"/>
    </source>
</evidence>
<dbReference type="InterPro" id="IPR043454">
    <property type="entry name" value="NPH3/RPT2-like"/>
</dbReference>
<protein>
    <recommendedName>
        <fullName evidence="5">NPH3 domain-containing protein</fullName>
    </recommendedName>
</protein>